<dbReference type="InterPro" id="IPR002508">
    <property type="entry name" value="MurNAc-LAA_cat"/>
</dbReference>
<protein>
    <recommendedName>
        <fullName evidence="2">N-acetylmuramoyl-L-alanine amidase</fullName>
        <ecNumber evidence="2">3.5.1.28</ecNumber>
    </recommendedName>
</protein>
<evidence type="ECO:0000256" key="2">
    <source>
        <dbReference type="ARBA" id="ARBA00011901"/>
    </source>
</evidence>
<name>M1P455_DESSD</name>
<feature type="domain" description="MurNAc-LAA" evidence="5">
    <location>
        <begin position="456"/>
        <end position="608"/>
    </location>
</feature>
<dbReference type="InterPro" id="IPR011990">
    <property type="entry name" value="TPR-like_helical_dom_sf"/>
</dbReference>
<evidence type="ECO:0000256" key="4">
    <source>
        <dbReference type="SAM" id="SignalP"/>
    </source>
</evidence>
<evidence type="ECO:0000256" key="1">
    <source>
        <dbReference type="ARBA" id="ARBA00001561"/>
    </source>
</evidence>
<dbReference type="Gene3D" id="2.60.40.3500">
    <property type="match status" value="1"/>
</dbReference>
<dbReference type="Gene3D" id="1.25.40.10">
    <property type="entry name" value="Tetratricopeptide repeat domain"/>
    <property type="match status" value="1"/>
</dbReference>
<sequence>MVKLFISFFLLLFFSYFLSAGLSPAAEIEPDSSDFSNLEKRYQQAKFYYNELHTNSTLGTSRDNWLNGVRNFRKIYLSSPKSYFAAPSLYMLGRMYAKMYRRFNNELDLQESLSYYSDVSDLFPKNSLADDALLAVGNLYLNKKNDPQKAAVHYTRIIADYRNGDMYSHASDKLKMISQEHNIPLPDAMLKSTYLGNLNYVLPVKYWSNNNYTRVVINASGPVRYQETLLEKNGTKPRRLYLDFQQSYIEPKYRAPVPIEDGLLKQIRTGQFTPEVVRVVLDIESISDYKIFSLPDPFRVVIDVRGEASNATTKPAKNIPKPPVQVASEIPSSSIEDSTVEQITILEDFKKIRVNATKEIAASENTIEKASPKKNVEEIAEKQLSLAQQLGLGVRKIIIDPGHGGKDPGASAFGLKEKNIVLEIAQKLAPILSKETGAEVILTRDTDVFIPLEERTAIANTNEADLFISLHINAHHSPKVHGLETYYLNLSTNAEAMRVAAFENATSTHQMSDLQDILSDILKNSKINESSRLAGFVHNSLCNGMEGQQKKKFKDLGVKQAPFYVLIGAEMPAILIEVAFITNPKESKNLSTDTFLNMIAEDIVSGVQSYIHSTAASL</sequence>
<keyword evidence="3" id="KW-0378">Hydrolase</keyword>
<proteinExistence type="predicted"/>
<dbReference type="eggNOG" id="COG0860">
    <property type="taxonomic scope" value="Bacteria"/>
</dbReference>
<dbReference type="GO" id="GO:0008745">
    <property type="term" value="F:N-acetylmuramoyl-L-alanine amidase activity"/>
    <property type="evidence" value="ECO:0007669"/>
    <property type="project" value="UniProtKB-EC"/>
</dbReference>
<dbReference type="SUPFAM" id="SSF53187">
    <property type="entry name" value="Zn-dependent exopeptidases"/>
    <property type="match status" value="1"/>
</dbReference>
<dbReference type="KEGG" id="dsf:UWK_01710"/>
<organism evidence="6 7">
    <name type="scientific">Desulfocapsa sulfexigens (strain DSM 10523 / SB164P1)</name>
    <dbReference type="NCBI Taxonomy" id="1167006"/>
    <lineage>
        <taxon>Bacteria</taxon>
        <taxon>Pseudomonadati</taxon>
        <taxon>Thermodesulfobacteriota</taxon>
        <taxon>Desulfobulbia</taxon>
        <taxon>Desulfobulbales</taxon>
        <taxon>Desulfocapsaceae</taxon>
        <taxon>Desulfocapsa</taxon>
    </lineage>
</organism>
<keyword evidence="4" id="KW-0732">Signal</keyword>
<feature type="chain" id="PRO_5004016265" description="N-acetylmuramoyl-L-alanine amidase" evidence="4">
    <location>
        <begin position="26"/>
        <end position="618"/>
    </location>
</feature>
<dbReference type="GO" id="GO:0030288">
    <property type="term" value="C:outer membrane-bounded periplasmic space"/>
    <property type="evidence" value="ECO:0007669"/>
    <property type="project" value="TreeGrafter"/>
</dbReference>
<dbReference type="PATRIC" id="fig|1167006.5.peg.1886"/>
<dbReference type="Pfam" id="PF11741">
    <property type="entry name" value="AMIN"/>
    <property type="match status" value="1"/>
</dbReference>
<accession>M1P455</accession>
<evidence type="ECO:0000313" key="7">
    <source>
        <dbReference type="Proteomes" id="UP000011721"/>
    </source>
</evidence>
<dbReference type="eggNOG" id="COG1729">
    <property type="taxonomic scope" value="Bacteria"/>
</dbReference>
<dbReference type="InterPro" id="IPR050695">
    <property type="entry name" value="N-acetylmuramoyl_amidase_3"/>
</dbReference>
<reference evidence="7" key="1">
    <citation type="journal article" date="2013" name="Stand. Genomic Sci.">
        <title>Complete genome sequence of Desulfocapsa sulfexigens, a marine deltaproteobacterium specialized in disproportionating inorganic sulfur compounds.</title>
        <authorList>
            <person name="Finster K.W."/>
            <person name="Kjeldsen K.U."/>
            <person name="Kube M."/>
            <person name="Reinhardt R."/>
            <person name="Mussmann M."/>
            <person name="Amann R."/>
            <person name="Schreiber L."/>
        </authorList>
    </citation>
    <scope>NUCLEOTIDE SEQUENCE [LARGE SCALE GENOMIC DNA]</scope>
    <source>
        <strain evidence="7">DSM 10523 / SB164P1</strain>
    </source>
</reference>
<dbReference type="EC" id="3.5.1.28" evidence="2"/>
<feature type="signal peptide" evidence="4">
    <location>
        <begin position="1"/>
        <end position="25"/>
    </location>
</feature>
<dbReference type="SMART" id="SM00646">
    <property type="entry name" value="Ami_3"/>
    <property type="match status" value="1"/>
</dbReference>
<dbReference type="RefSeq" id="WP_015403959.1">
    <property type="nucleotide sequence ID" value="NC_020304.1"/>
</dbReference>
<gene>
    <name evidence="6" type="ordered locus">UWK_01710</name>
</gene>
<dbReference type="GO" id="GO:0009253">
    <property type="term" value="P:peptidoglycan catabolic process"/>
    <property type="evidence" value="ECO:0007669"/>
    <property type="project" value="InterPro"/>
</dbReference>
<dbReference type="Pfam" id="PF01520">
    <property type="entry name" value="Amidase_3"/>
    <property type="match status" value="1"/>
</dbReference>
<dbReference type="STRING" id="1167006.UWK_01710"/>
<dbReference type="EMBL" id="CP003985">
    <property type="protein sequence ID" value="AGF78268.1"/>
    <property type="molecule type" value="Genomic_DNA"/>
</dbReference>
<dbReference type="Proteomes" id="UP000011721">
    <property type="component" value="Chromosome"/>
</dbReference>
<comment type="catalytic activity">
    <reaction evidence="1">
        <text>Hydrolyzes the link between N-acetylmuramoyl residues and L-amino acid residues in certain cell-wall glycopeptides.</text>
        <dbReference type="EC" id="3.5.1.28"/>
    </reaction>
</comment>
<dbReference type="Gene3D" id="3.40.630.40">
    <property type="entry name" value="Zn-dependent exopeptidases"/>
    <property type="match status" value="1"/>
</dbReference>
<dbReference type="HOGENOM" id="CLU_014322_11_0_7"/>
<evidence type="ECO:0000256" key="3">
    <source>
        <dbReference type="ARBA" id="ARBA00022801"/>
    </source>
</evidence>
<evidence type="ECO:0000313" key="6">
    <source>
        <dbReference type="EMBL" id="AGF78268.1"/>
    </source>
</evidence>
<dbReference type="PANTHER" id="PTHR30404:SF0">
    <property type="entry name" value="N-ACETYLMURAMOYL-L-ALANINE AMIDASE AMIC"/>
    <property type="match status" value="1"/>
</dbReference>
<dbReference type="AlphaFoldDB" id="M1P455"/>
<dbReference type="SUPFAM" id="SSF48452">
    <property type="entry name" value="TPR-like"/>
    <property type="match status" value="1"/>
</dbReference>
<dbReference type="FunFam" id="3.40.630.40:FF:000005">
    <property type="entry name" value="N-acetylmuramoyl-L-alanine amidase (AmiA)"/>
    <property type="match status" value="1"/>
</dbReference>
<dbReference type="InterPro" id="IPR021731">
    <property type="entry name" value="AMIN_dom"/>
</dbReference>
<dbReference type="PANTHER" id="PTHR30404">
    <property type="entry name" value="N-ACETYLMURAMOYL-L-ALANINE AMIDASE"/>
    <property type="match status" value="1"/>
</dbReference>
<keyword evidence="7" id="KW-1185">Reference proteome</keyword>
<dbReference type="CDD" id="cd02696">
    <property type="entry name" value="MurNAc-LAA"/>
    <property type="match status" value="1"/>
</dbReference>
<evidence type="ECO:0000259" key="5">
    <source>
        <dbReference type="SMART" id="SM00646"/>
    </source>
</evidence>
<dbReference type="OrthoDB" id="9806267at2"/>